<feature type="transmembrane region" description="Helical" evidence="6">
    <location>
        <begin position="350"/>
        <end position="374"/>
    </location>
</feature>
<comment type="subcellular location">
    <subcellularLocation>
        <location evidence="1">Cell membrane</location>
        <topology evidence="1">Multi-pass membrane protein</topology>
    </subcellularLocation>
</comment>
<dbReference type="PANTHER" id="PTHR30250">
    <property type="entry name" value="PST FAMILY PREDICTED COLANIC ACID TRANSPORTER"/>
    <property type="match status" value="1"/>
</dbReference>
<dbReference type="EMBL" id="DVOF01000097">
    <property type="protein sequence ID" value="HIV02591.1"/>
    <property type="molecule type" value="Genomic_DNA"/>
</dbReference>
<keyword evidence="4 6" id="KW-1133">Transmembrane helix</keyword>
<dbReference type="CDD" id="cd13124">
    <property type="entry name" value="MATE_SpoVB_like"/>
    <property type="match status" value="1"/>
</dbReference>
<dbReference type="InterPro" id="IPR050833">
    <property type="entry name" value="Poly_Biosynth_Transport"/>
</dbReference>
<feature type="transmembrane region" description="Helical" evidence="6">
    <location>
        <begin position="227"/>
        <end position="247"/>
    </location>
</feature>
<protein>
    <submittedName>
        <fullName evidence="7">Polysaccharide biosynthesis protein</fullName>
    </submittedName>
</protein>
<reference evidence="7" key="1">
    <citation type="submission" date="2020-10" db="EMBL/GenBank/DDBJ databases">
        <authorList>
            <person name="Gilroy R."/>
        </authorList>
    </citation>
    <scope>NUCLEOTIDE SEQUENCE</scope>
    <source>
        <strain evidence="7">4920</strain>
    </source>
</reference>
<evidence type="ECO:0000313" key="8">
    <source>
        <dbReference type="Proteomes" id="UP000886743"/>
    </source>
</evidence>
<keyword evidence="2" id="KW-1003">Cell membrane</keyword>
<feature type="transmembrane region" description="Helical" evidence="6">
    <location>
        <begin position="158"/>
        <end position="177"/>
    </location>
</feature>
<dbReference type="Proteomes" id="UP000886743">
    <property type="component" value="Unassembled WGS sequence"/>
</dbReference>
<feature type="transmembrane region" description="Helical" evidence="6">
    <location>
        <begin position="276"/>
        <end position="297"/>
    </location>
</feature>
<dbReference type="Pfam" id="PF01943">
    <property type="entry name" value="Polysacc_synt"/>
    <property type="match status" value="1"/>
</dbReference>
<feature type="transmembrane region" description="Helical" evidence="6">
    <location>
        <begin position="43"/>
        <end position="69"/>
    </location>
</feature>
<evidence type="ECO:0000313" key="7">
    <source>
        <dbReference type="EMBL" id="HIV02591.1"/>
    </source>
</evidence>
<feature type="transmembrane region" description="Helical" evidence="6">
    <location>
        <begin position="318"/>
        <end position="338"/>
    </location>
</feature>
<feature type="transmembrane region" description="Helical" evidence="6">
    <location>
        <begin position="12"/>
        <end position="31"/>
    </location>
</feature>
<comment type="caution">
    <text evidence="7">The sequence shown here is derived from an EMBL/GenBank/DDBJ whole genome shotgun (WGS) entry which is preliminary data.</text>
</comment>
<feature type="transmembrane region" description="Helical" evidence="6">
    <location>
        <begin position="472"/>
        <end position="497"/>
    </location>
</feature>
<gene>
    <name evidence="7" type="ORF">IAC74_03380</name>
</gene>
<evidence type="ECO:0000256" key="3">
    <source>
        <dbReference type="ARBA" id="ARBA00022692"/>
    </source>
</evidence>
<proteinExistence type="predicted"/>
<dbReference type="PANTHER" id="PTHR30250:SF24">
    <property type="entry name" value="STAGE V SPORULATION PROTEIN B"/>
    <property type="match status" value="1"/>
</dbReference>
<keyword evidence="3 6" id="KW-0812">Transmembrane</keyword>
<evidence type="ECO:0000256" key="1">
    <source>
        <dbReference type="ARBA" id="ARBA00004651"/>
    </source>
</evidence>
<name>A0A9D1T0D5_9FIRM</name>
<organism evidence="7 8">
    <name type="scientific">Candidatus Aphodoplasma excrementigallinarum</name>
    <dbReference type="NCBI Taxonomy" id="2840673"/>
    <lineage>
        <taxon>Bacteria</taxon>
        <taxon>Bacillati</taxon>
        <taxon>Bacillota</taxon>
        <taxon>Clostridia</taxon>
        <taxon>Eubacteriales</taxon>
        <taxon>Candidatus Aphodoplasma</taxon>
    </lineage>
</organism>
<feature type="transmembrane region" description="Helical" evidence="6">
    <location>
        <begin position="183"/>
        <end position="206"/>
    </location>
</feature>
<evidence type="ECO:0000256" key="2">
    <source>
        <dbReference type="ARBA" id="ARBA00022475"/>
    </source>
</evidence>
<dbReference type="InterPro" id="IPR024923">
    <property type="entry name" value="PG_synth_SpoVB"/>
</dbReference>
<dbReference type="InterPro" id="IPR002797">
    <property type="entry name" value="Polysacc_synth"/>
</dbReference>
<dbReference type="GO" id="GO:0005886">
    <property type="term" value="C:plasma membrane"/>
    <property type="evidence" value="ECO:0007669"/>
    <property type="project" value="UniProtKB-SubCell"/>
</dbReference>
<feature type="transmembrane region" description="Helical" evidence="6">
    <location>
        <begin position="89"/>
        <end position="114"/>
    </location>
</feature>
<dbReference type="PIRSF" id="PIRSF038958">
    <property type="entry name" value="PG_synth_SpoVB"/>
    <property type="match status" value="1"/>
</dbReference>
<accession>A0A9D1T0D5</accession>
<evidence type="ECO:0000256" key="5">
    <source>
        <dbReference type="ARBA" id="ARBA00023136"/>
    </source>
</evidence>
<evidence type="ECO:0000256" key="6">
    <source>
        <dbReference type="SAM" id="Phobius"/>
    </source>
</evidence>
<reference evidence="7" key="2">
    <citation type="journal article" date="2021" name="PeerJ">
        <title>Extensive microbial diversity within the chicken gut microbiome revealed by metagenomics and culture.</title>
        <authorList>
            <person name="Gilroy R."/>
            <person name="Ravi A."/>
            <person name="Getino M."/>
            <person name="Pursley I."/>
            <person name="Horton D.L."/>
            <person name="Alikhan N.F."/>
            <person name="Baker D."/>
            <person name="Gharbi K."/>
            <person name="Hall N."/>
            <person name="Watson M."/>
            <person name="Adriaenssens E.M."/>
            <person name="Foster-Nyarko E."/>
            <person name="Jarju S."/>
            <person name="Secka A."/>
            <person name="Antonio M."/>
            <person name="Oren A."/>
            <person name="Chaudhuri R.R."/>
            <person name="La Ragione R."/>
            <person name="Hildebrand F."/>
            <person name="Pallen M.J."/>
        </authorList>
    </citation>
    <scope>NUCLEOTIDE SEQUENCE</scope>
    <source>
        <strain evidence="7">4920</strain>
    </source>
</reference>
<feature type="transmembrane region" description="Helical" evidence="6">
    <location>
        <begin position="126"/>
        <end position="146"/>
    </location>
</feature>
<sequence>MQKRLFFKNAIILTATAILLRAIGIFFRVYVSNAIGAEGMGLHQLIFSVYTFASALASSGIGIATTRLVSEHIGVGGKSAVKKILSRTLGVSIALGVFSCVLMYSCADIAALYWLKDERAALSLRILSFGLPFMAVSSCLKGYFMARRKASTPSNSQLFEQLIRIAVVVFLLSRVNAGDLSQACAAVVTGNALSEVGACLYIYIGYLRDKHGLADLHKAPNRILRKMSYIGIPVALSNYLNTILHTVENIMVPDALTRYTLSKEASLSQFGMLKGMALPVLFFPSSFLGALSTLLIPEVSEYGARGQQAALRSTIQRTMFLTIVSSVLIGAVFTVYAYEIGYLFYRDYEVGFYILVLAPIIPFMYIESIIAGILNGLNQQAASLRYNVYNSAIRIILILFLVPHFGMNAFLAIMVVSNLFTSCLNMRQLFSVTGLGIEWGKWVVKPLLAAAPAMLCASALKPVLLTACAYPVVALCTGCLLVCALYLAFLLLFKCITREDLQPLRKRRS</sequence>
<evidence type="ECO:0000256" key="4">
    <source>
        <dbReference type="ARBA" id="ARBA00022989"/>
    </source>
</evidence>
<dbReference type="AlphaFoldDB" id="A0A9D1T0D5"/>
<keyword evidence="5 6" id="KW-0472">Membrane</keyword>